<evidence type="ECO:0000256" key="1">
    <source>
        <dbReference type="ARBA" id="ARBA00022723"/>
    </source>
</evidence>
<proteinExistence type="predicted"/>
<dbReference type="SUPFAM" id="SSF49503">
    <property type="entry name" value="Cupredoxins"/>
    <property type="match status" value="2"/>
</dbReference>
<evidence type="ECO:0000259" key="5">
    <source>
        <dbReference type="Pfam" id="PF00394"/>
    </source>
</evidence>
<dbReference type="InterPro" id="IPR011707">
    <property type="entry name" value="Cu-oxidase-like_N"/>
</dbReference>
<dbReference type="KEGG" id="tbn:TBH_C1695"/>
<dbReference type="InterPro" id="IPR045087">
    <property type="entry name" value="Cu-oxidase_fam"/>
</dbReference>
<dbReference type="AlphaFoldDB" id="A0A7U6GJ84"/>
<dbReference type="InterPro" id="IPR001117">
    <property type="entry name" value="Cu-oxidase_2nd"/>
</dbReference>
<dbReference type="Pfam" id="PF07732">
    <property type="entry name" value="Cu-oxidase_3"/>
    <property type="match status" value="1"/>
</dbReference>
<protein>
    <submittedName>
        <fullName evidence="7">Multicopper oxidase type 3</fullName>
    </submittedName>
</protein>
<evidence type="ECO:0000313" key="7">
    <source>
        <dbReference type="EMBL" id="BAO44612.1"/>
    </source>
</evidence>
<feature type="compositionally biased region" description="Gly residues" evidence="4">
    <location>
        <begin position="13"/>
        <end position="32"/>
    </location>
</feature>
<dbReference type="Gene3D" id="2.60.40.420">
    <property type="entry name" value="Cupredoxins - blue copper proteins"/>
    <property type="match status" value="1"/>
</dbReference>
<dbReference type="Proteomes" id="UP000031631">
    <property type="component" value="Chromosome"/>
</dbReference>
<evidence type="ECO:0000313" key="8">
    <source>
        <dbReference type="Proteomes" id="UP000031631"/>
    </source>
</evidence>
<name>A0A7U6GJ84_9GAMM</name>
<evidence type="ECO:0000256" key="2">
    <source>
        <dbReference type="ARBA" id="ARBA00023002"/>
    </source>
</evidence>
<dbReference type="RefSeq" id="WP_144375299.1">
    <property type="nucleotide sequence ID" value="NZ_AP012273.1"/>
</dbReference>
<dbReference type="OrthoDB" id="9757546at2"/>
<reference evidence="7 8" key="1">
    <citation type="journal article" date="2014" name="PLoS ONE">
        <title>Physiological and genomic features of a novel sulfur-oxidizing gammaproteobacterium belonging to a previously uncultivated symbiotic lineage isolated from a hydrothermal vent.</title>
        <authorList>
            <person name="Nunoura T."/>
            <person name="Takaki Y."/>
            <person name="Kazama H."/>
            <person name="Kakuta J."/>
            <person name="Shimamura S."/>
            <person name="Makita H."/>
            <person name="Hirai M."/>
            <person name="Miyazaki M."/>
            <person name="Takai K."/>
        </authorList>
    </citation>
    <scope>NUCLEOTIDE SEQUENCE [LARGE SCALE GENOMIC DNA]</scope>
    <source>
        <strain evidence="7 8">Hiromi1</strain>
    </source>
</reference>
<evidence type="ECO:0000259" key="6">
    <source>
        <dbReference type="Pfam" id="PF07732"/>
    </source>
</evidence>
<dbReference type="PANTHER" id="PTHR11709:SF394">
    <property type="entry name" value="FI03373P-RELATED"/>
    <property type="match status" value="1"/>
</dbReference>
<dbReference type="EMBL" id="AP012273">
    <property type="protein sequence ID" value="BAO44612.1"/>
    <property type="molecule type" value="Genomic_DNA"/>
</dbReference>
<keyword evidence="8" id="KW-1185">Reference proteome</keyword>
<evidence type="ECO:0000256" key="3">
    <source>
        <dbReference type="ARBA" id="ARBA00023008"/>
    </source>
</evidence>
<dbReference type="PANTHER" id="PTHR11709">
    <property type="entry name" value="MULTI-COPPER OXIDASE"/>
    <property type="match status" value="1"/>
</dbReference>
<feature type="domain" description="Plastocyanin-like" evidence="6">
    <location>
        <begin position="93"/>
        <end position="190"/>
    </location>
</feature>
<organism evidence="7 8">
    <name type="scientific">Thiolapillus brandeum</name>
    <dbReference type="NCBI Taxonomy" id="1076588"/>
    <lineage>
        <taxon>Bacteria</taxon>
        <taxon>Pseudomonadati</taxon>
        <taxon>Pseudomonadota</taxon>
        <taxon>Gammaproteobacteria</taxon>
        <taxon>Chromatiales</taxon>
        <taxon>Sedimenticolaceae</taxon>
        <taxon>Thiolapillus</taxon>
    </lineage>
</organism>
<accession>A0A7U6GJ84</accession>
<dbReference type="GO" id="GO:0016491">
    <property type="term" value="F:oxidoreductase activity"/>
    <property type="evidence" value="ECO:0007669"/>
    <property type="project" value="UniProtKB-KW"/>
</dbReference>
<dbReference type="InterPro" id="IPR008972">
    <property type="entry name" value="Cupredoxin"/>
</dbReference>
<keyword evidence="2" id="KW-0560">Oxidoreductase</keyword>
<feature type="domain" description="Plastocyanin-like" evidence="5">
    <location>
        <begin position="235"/>
        <end position="334"/>
    </location>
</feature>
<dbReference type="GO" id="GO:0005507">
    <property type="term" value="F:copper ion binding"/>
    <property type="evidence" value="ECO:0007669"/>
    <property type="project" value="InterPro"/>
</dbReference>
<sequence length="353" mass="37851">MSRRDASKNAMRMGGGFWGGRDGDGGGTGGGGMGGGGMGGGCYIYDENQQSNPRLVDADVTFNRGIYMNGSMTMDDGTTVRIWGFTEGGGMRMGMGGSFPSPAIRVTEGQIVHTNLSVPMCCAHTIHHHGIEPDKYSDGVGHLTWDVSSRTYTYQWKASHAGTYFYHCHTNTVLHAEMGMYGALIIDPPEGPGVLYSGGPDYDQEVVWAVDEIDSYWHTLGWTAGTCGADVGLNDLNPDYFIITGVDGAQSALTAPGIAATVQVGEKLLARYICAGYHPQRLDFGGLTGTIHMSDGRALPNPVQVQSLRAHSAERYDIIFEPTQPGEYIVSADILHWVTGEVLGTARTRITVV</sequence>
<evidence type="ECO:0000256" key="4">
    <source>
        <dbReference type="SAM" id="MobiDB-lite"/>
    </source>
</evidence>
<keyword evidence="3" id="KW-0186">Copper</keyword>
<dbReference type="Pfam" id="PF00394">
    <property type="entry name" value="Cu-oxidase"/>
    <property type="match status" value="1"/>
</dbReference>
<gene>
    <name evidence="7" type="ORF">TBH_C1695</name>
</gene>
<feature type="region of interest" description="Disordered" evidence="4">
    <location>
        <begin position="1"/>
        <end position="32"/>
    </location>
</feature>
<keyword evidence="1" id="KW-0479">Metal-binding</keyword>